<dbReference type="Gene3D" id="3.20.20.140">
    <property type="entry name" value="Metal-dependent hydrolases"/>
    <property type="match status" value="1"/>
</dbReference>
<dbReference type="AlphaFoldDB" id="A0A8K0NQD3"/>
<dbReference type="GO" id="GO:0016788">
    <property type="term" value="F:hydrolase activity, acting on ester bonds"/>
    <property type="evidence" value="ECO:0007669"/>
    <property type="project" value="InterPro"/>
</dbReference>
<evidence type="ECO:0008006" key="4">
    <source>
        <dbReference type="Google" id="ProtNLM"/>
    </source>
</evidence>
<accession>A0A8K0NQD3</accession>
<proteinExistence type="predicted"/>
<dbReference type="InterPro" id="IPR053044">
    <property type="entry name" value="Metallo-hydrolase/TatD-type"/>
</dbReference>
<sequence>MATRTTDQELVAEFSEDHGRRDEDEYGRERESKRRRRAGPEVIACFGYHPWFCHLLHLGSPDQEVNKEGHYASIFLPSEASTSYTSQKQLLSEILPDLPEPISVQPLIEQMRTHAVQAQKRGSLVMIGEVGLDRSFRVPFPGHKANHCGEHTEVEEHTNTPSVADAEAKIATSGEEEMVKKLNQPELISRSKNLTPFRPSMDHQIALLEMQMDLAVELGINVSLHSVKAQGPTLDFLRRFKKKHGAMFTDRVNVDVHSCGGWSVESWVDAEKHFPNLYLSPSIAISGRTPVTPYLIRAADPSRLLVESDTHLIQDTTKRVWAATVWIAKCRGWKIERTEEDLEEKDIGVVRRLESNWNRFMNL</sequence>
<evidence type="ECO:0000256" key="1">
    <source>
        <dbReference type="SAM" id="MobiDB-lite"/>
    </source>
</evidence>
<evidence type="ECO:0000313" key="3">
    <source>
        <dbReference type="Proteomes" id="UP000812966"/>
    </source>
</evidence>
<evidence type="ECO:0000313" key="2">
    <source>
        <dbReference type="EMBL" id="KAG7531997.1"/>
    </source>
</evidence>
<dbReference type="PANTHER" id="PTHR47345">
    <property type="entry name" value="CUT9-INTERACTING PROTEIN SCN1"/>
    <property type="match status" value="1"/>
</dbReference>
<dbReference type="SUPFAM" id="SSF51556">
    <property type="entry name" value="Metallo-dependent hydrolases"/>
    <property type="match status" value="1"/>
</dbReference>
<organism evidence="2 3">
    <name type="scientific">Filobasidium floriforme</name>
    <dbReference type="NCBI Taxonomy" id="5210"/>
    <lineage>
        <taxon>Eukaryota</taxon>
        <taxon>Fungi</taxon>
        <taxon>Dikarya</taxon>
        <taxon>Basidiomycota</taxon>
        <taxon>Agaricomycotina</taxon>
        <taxon>Tremellomycetes</taxon>
        <taxon>Filobasidiales</taxon>
        <taxon>Filobasidiaceae</taxon>
        <taxon>Filobasidium</taxon>
    </lineage>
</organism>
<dbReference type="PANTHER" id="PTHR47345:SF1">
    <property type="entry name" value="CUT9-INTERACTING PROTEIN SCN1"/>
    <property type="match status" value="1"/>
</dbReference>
<gene>
    <name evidence="2" type="ORF">FFLO_03936</name>
</gene>
<dbReference type="InterPro" id="IPR032466">
    <property type="entry name" value="Metal_Hydrolase"/>
</dbReference>
<feature type="region of interest" description="Disordered" evidence="1">
    <location>
        <begin position="1"/>
        <end position="34"/>
    </location>
</feature>
<dbReference type="Proteomes" id="UP000812966">
    <property type="component" value="Unassembled WGS sequence"/>
</dbReference>
<name>A0A8K0NQD3_9TREE</name>
<feature type="compositionally biased region" description="Basic and acidic residues" evidence="1">
    <location>
        <begin position="15"/>
        <end position="32"/>
    </location>
</feature>
<protein>
    <recommendedName>
        <fullName evidence="4">Cut9 interacting protein Scn1</fullName>
    </recommendedName>
</protein>
<comment type="caution">
    <text evidence="2">The sequence shown here is derived from an EMBL/GenBank/DDBJ whole genome shotgun (WGS) entry which is preliminary data.</text>
</comment>
<dbReference type="EMBL" id="JABELV010000077">
    <property type="protein sequence ID" value="KAG7531997.1"/>
    <property type="molecule type" value="Genomic_DNA"/>
</dbReference>
<reference evidence="2" key="1">
    <citation type="submission" date="2020-04" db="EMBL/GenBank/DDBJ databases">
        <title>Analysis of mating type loci in Filobasidium floriforme.</title>
        <authorList>
            <person name="Nowrousian M."/>
        </authorList>
    </citation>
    <scope>NUCLEOTIDE SEQUENCE</scope>
    <source>
        <strain evidence="2">CBS 6242</strain>
    </source>
</reference>
<keyword evidence="3" id="KW-1185">Reference proteome</keyword>
<dbReference type="InterPro" id="IPR001130">
    <property type="entry name" value="TatD-like"/>
</dbReference>
<dbReference type="Pfam" id="PF01026">
    <property type="entry name" value="TatD_DNase"/>
    <property type="match status" value="1"/>
</dbReference>